<dbReference type="InterPro" id="IPR036915">
    <property type="entry name" value="Cyclin-like_sf"/>
</dbReference>
<dbReference type="InterPro" id="IPR001202">
    <property type="entry name" value="WW_dom"/>
</dbReference>
<evidence type="ECO:0000313" key="3">
    <source>
        <dbReference type="EMBL" id="CAD9709855.1"/>
    </source>
</evidence>
<gene>
    <name evidence="3" type="ORF">RMAR1173_LOCUS20848</name>
</gene>
<proteinExistence type="predicted"/>
<name>A0A7S2SV86_9STRA</name>
<dbReference type="Pfam" id="PF00397">
    <property type="entry name" value="WW"/>
    <property type="match status" value="1"/>
</dbReference>
<dbReference type="PANTHER" id="PTHR14248">
    <property type="entry name" value="CYCLIN Y, ISOFORM A"/>
    <property type="match status" value="1"/>
</dbReference>
<dbReference type="CDD" id="cd20540">
    <property type="entry name" value="CYCLIN_CCNY_like"/>
    <property type="match status" value="1"/>
</dbReference>
<feature type="compositionally biased region" description="Basic and acidic residues" evidence="1">
    <location>
        <begin position="43"/>
        <end position="58"/>
    </location>
</feature>
<dbReference type="CDD" id="cd00201">
    <property type="entry name" value="WW"/>
    <property type="match status" value="1"/>
</dbReference>
<dbReference type="SUPFAM" id="SSF47954">
    <property type="entry name" value="Cyclin-like"/>
    <property type="match status" value="1"/>
</dbReference>
<dbReference type="Gene3D" id="2.20.70.10">
    <property type="match status" value="1"/>
</dbReference>
<dbReference type="InterPro" id="IPR013922">
    <property type="entry name" value="Cyclin_PHO80-like"/>
</dbReference>
<accession>A0A7S2SV86</accession>
<feature type="region of interest" description="Disordered" evidence="1">
    <location>
        <begin position="414"/>
        <end position="435"/>
    </location>
</feature>
<organism evidence="3">
    <name type="scientific">Rhizochromulina marina</name>
    <dbReference type="NCBI Taxonomy" id="1034831"/>
    <lineage>
        <taxon>Eukaryota</taxon>
        <taxon>Sar</taxon>
        <taxon>Stramenopiles</taxon>
        <taxon>Ochrophyta</taxon>
        <taxon>Dictyochophyceae</taxon>
        <taxon>Rhizochromulinales</taxon>
        <taxon>Rhizochromulina</taxon>
    </lineage>
</organism>
<dbReference type="Gene3D" id="1.10.472.10">
    <property type="entry name" value="Cyclin-like"/>
    <property type="match status" value="1"/>
</dbReference>
<feature type="region of interest" description="Disordered" evidence="1">
    <location>
        <begin position="170"/>
        <end position="189"/>
    </location>
</feature>
<evidence type="ECO:0000259" key="2">
    <source>
        <dbReference type="PROSITE" id="PS50020"/>
    </source>
</evidence>
<evidence type="ECO:0000256" key="1">
    <source>
        <dbReference type="SAM" id="MobiDB-lite"/>
    </source>
</evidence>
<protein>
    <recommendedName>
        <fullName evidence="2">WW domain-containing protein</fullName>
    </recommendedName>
</protein>
<dbReference type="InterPro" id="IPR036020">
    <property type="entry name" value="WW_dom_sf"/>
</dbReference>
<dbReference type="EMBL" id="HBHJ01031541">
    <property type="protein sequence ID" value="CAD9709855.1"/>
    <property type="molecule type" value="Transcribed_RNA"/>
</dbReference>
<dbReference type="AlphaFoldDB" id="A0A7S2SV86"/>
<feature type="domain" description="WW" evidence="2">
    <location>
        <begin position="5"/>
        <end position="39"/>
    </location>
</feature>
<dbReference type="PROSITE" id="PS50020">
    <property type="entry name" value="WW_DOMAIN_2"/>
    <property type="match status" value="1"/>
</dbReference>
<dbReference type="SUPFAM" id="SSF51045">
    <property type="entry name" value="WW domain"/>
    <property type="match status" value="1"/>
</dbReference>
<dbReference type="Pfam" id="PF08613">
    <property type="entry name" value="Cyclin"/>
    <property type="match status" value="1"/>
</dbReference>
<sequence length="462" mass="51460">MASQGDGKSKWRSAADPRTGRTYYYHSVTKETTWNKPLELTSPEERQAREEAESKKKEFFRDMELNMRKNLARGLLSSDIAARSGGGSGEAEPGAGAAADAQGAAGRGRLLEPLDLSSIRPEILLAADQQRPPSFDRMVRTISTIDDLILEEAKRSEPFSPLVREGSMEGLFDSPRADSPHTDLLPMNRRNSTSTLYVGSTMSRPDKDATIKCVCTVIRAHMLEAVEDADDTTPHPKAAVFLDHEAPEDMPVPSLQELVTFFREIYVKSQMEIECIIMSLIYLERVTKVTKGSIQVRPNNWKSLLVSTMIMASKVWDDLSMWNADFSQVCPSFTLRRINELELALLDVLGYIVKVAASDYAKYYFHIRSYCVRLGLTHDLDSLAPLDLTGAKKLQNLSADYEAAAQATALTKLKRRSSSMPDVLPSAGSHPRRSNAHIHEEQACIEQLVHMRLTEAGEQPKS</sequence>
<reference evidence="3" key="1">
    <citation type="submission" date="2021-01" db="EMBL/GenBank/DDBJ databases">
        <authorList>
            <person name="Corre E."/>
            <person name="Pelletier E."/>
            <person name="Niang G."/>
            <person name="Scheremetjew M."/>
            <person name="Finn R."/>
            <person name="Kale V."/>
            <person name="Holt S."/>
            <person name="Cochrane G."/>
            <person name="Meng A."/>
            <person name="Brown T."/>
            <person name="Cohen L."/>
        </authorList>
    </citation>
    <scope>NUCLEOTIDE SEQUENCE</scope>
    <source>
        <strain evidence="3">CCMP1243</strain>
    </source>
</reference>
<dbReference type="GO" id="GO:0019901">
    <property type="term" value="F:protein kinase binding"/>
    <property type="evidence" value="ECO:0007669"/>
    <property type="project" value="InterPro"/>
</dbReference>
<dbReference type="SMART" id="SM00456">
    <property type="entry name" value="WW"/>
    <property type="match status" value="1"/>
</dbReference>
<feature type="region of interest" description="Disordered" evidence="1">
    <location>
        <begin position="34"/>
        <end position="58"/>
    </location>
</feature>
<dbReference type="PROSITE" id="PS01159">
    <property type="entry name" value="WW_DOMAIN_1"/>
    <property type="match status" value="1"/>
</dbReference>